<protein>
    <submittedName>
        <fullName evidence="1">Uncharacterized protein</fullName>
    </submittedName>
</protein>
<accession>A0AB39MNU0</accession>
<gene>
    <name evidence="1" type="ORF">AB5J58_47995</name>
</gene>
<organism evidence="1">
    <name type="scientific">Streptomyces sp. R08</name>
    <dbReference type="NCBI Taxonomy" id="3238624"/>
    <lineage>
        <taxon>Bacteria</taxon>
        <taxon>Bacillati</taxon>
        <taxon>Actinomycetota</taxon>
        <taxon>Actinomycetes</taxon>
        <taxon>Kitasatosporales</taxon>
        <taxon>Streptomycetaceae</taxon>
        <taxon>Streptomyces</taxon>
    </lineage>
</organism>
<reference evidence="1" key="1">
    <citation type="submission" date="2024-07" db="EMBL/GenBank/DDBJ databases">
        <authorList>
            <person name="Yu S.T."/>
        </authorList>
    </citation>
    <scope>NUCLEOTIDE SEQUENCE</scope>
    <source>
        <strain evidence="1">R08</strain>
    </source>
</reference>
<proteinExistence type="predicted"/>
<dbReference type="EMBL" id="CP163431">
    <property type="protein sequence ID" value="XDQ07460.1"/>
    <property type="molecule type" value="Genomic_DNA"/>
</dbReference>
<dbReference type="AlphaFoldDB" id="A0AB39MNU0"/>
<evidence type="ECO:0000313" key="1">
    <source>
        <dbReference type="EMBL" id="XDQ07460.1"/>
    </source>
</evidence>
<dbReference type="RefSeq" id="WP_369192243.1">
    <property type="nucleotide sequence ID" value="NZ_CP163431.1"/>
</dbReference>
<sequence length="272" mass="28734">MEGAQEALWEGRDMGAGEDVRAALGDGWWEGMLRQSGDLETAADVRCPGAVGRLEVLLQAWAVGFAAVRSDVVSPDLAASRRGLRADEAAGFLAALDARVLHVDSAGFVVPQAFRPKPSGGRYALFSRSGRGVAVNLEYLIQMAAAAELLVDHGVAGEDLCFEQGEFDAVVEDSGGLPVLAMEAKARVEGTDGLLELLNSLLRLGVNPQAAARTNHRRKYAALLDMTAGGPVVLWLVANGARWAFDARVGAGTLRLTPRRDSRSPVCREGGG</sequence>
<name>A0AB39MNU0_9ACTN</name>